<proteinExistence type="inferred from homology"/>
<dbReference type="Gene3D" id="3.40.50.720">
    <property type="entry name" value="NAD(P)-binding Rossmann-like Domain"/>
    <property type="match status" value="1"/>
</dbReference>
<dbReference type="PRINTS" id="PR00081">
    <property type="entry name" value="GDHRDH"/>
</dbReference>
<keyword evidence="2" id="KW-0521">NADP</keyword>
<dbReference type="InterPro" id="IPR036291">
    <property type="entry name" value="NAD(P)-bd_dom_sf"/>
</dbReference>
<keyword evidence="3" id="KW-0560">Oxidoreductase</keyword>
<reference evidence="4 5" key="1">
    <citation type="submission" date="2024-07" db="EMBL/GenBank/DDBJ databases">
        <title>Section-level genome sequencing and comparative genomics of Aspergillus sections Usti and Cavernicolus.</title>
        <authorList>
            <consortium name="Lawrence Berkeley National Laboratory"/>
            <person name="Nybo J.L."/>
            <person name="Vesth T.C."/>
            <person name="Theobald S."/>
            <person name="Frisvad J.C."/>
            <person name="Larsen T.O."/>
            <person name="Kjaerboelling I."/>
            <person name="Rothschild-Mancinelli K."/>
            <person name="Lyhne E.K."/>
            <person name="Kogle M.E."/>
            <person name="Barry K."/>
            <person name="Clum A."/>
            <person name="Na H."/>
            <person name="Ledsgaard L."/>
            <person name="Lin J."/>
            <person name="Lipzen A."/>
            <person name="Kuo A."/>
            <person name="Riley R."/>
            <person name="Mondo S."/>
            <person name="Labutti K."/>
            <person name="Haridas S."/>
            <person name="Pangalinan J."/>
            <person name="Salamov A.A."/>
            <person name="Simmons B.A."/>
            <person name="Magnuson J.K."/>
            <person name="Chen J."/>
            <person name="Drula E."/>
            <person name="Henrissat B."/>
            <person name="Wiebenga A."/>
            <person name="Lubbers R.J."/>
            <person name="Gomes A.C."/>
            <person name="Makela M.R."/>
            <person name="Stajich J."/>
            <person name="Grigoriev I.V."/>
            <person name="Mortensen U.H."/>
            <person name="De Vries R.P."/>
            <person name="Baker S.E."/>
            <person name="Andersen M.R."/>
        </authorList>
    </citation>
    <scope>NUCLEOTIDE SEQUENCE [LARGE SCALE GENOMIC DNA]</scope>
    <source>
        <strain evidence="4 5">CBS 123904</strain>
    </source>
</reference>
<accession>A0ABR4JBN3</accession>
<evidence type="ECO:0000313" key="4">
    <source>
        <dbReference type="EMBL" id="KAL2836413.1"/>
    </source>
</evidence>
<name>A0ABR4JBN3_9EURO</name>
<keyword evidence="5" id="KW-1185">Reference proteome</keyword>
<dbReference type="PANTHER" id="PTHR24320:SF282">
    <property type="entry name" value="WW DOMAIN-CONTAINING OXIDOREDUCTASE"/>
    <property type="match status" value="1"/>
</dbReference>
<dbReference type="SUPFAM" id="SSF51735">
    <property type="entry name" value="NAD(P)-binding Rossmann-fold domains"/>
    <property type="match status" value="1"/>
</dbReference>
<gene>
    <name evidence="4" type="ORF">BJY01DRAFT_222024</name>
</gene>
<dbReference type="PANTHER" id="PTHR24320">
    <property type="entry name" value="RETINOL DEHYDROGENASE"/>
    <property type="match status" value="1"/>
</dbReference>
<protein>
    <submittedName>
        <fullName evidence="4">Uncharacterized protein</fullName>
    </submittedName>
</protein>
<comment type="similarity">
    <text evidence="1">Belongs to the short-chain dehydrogenases/reductases (SDR) family.</text>
</comment>
<dbReference type="InterPro" id="IPR002347">
    <property type="entry name" value="SDR_fam"/>
</dbReference>
<dbReference type="Proteomes" id="UP001610446">
    <property type="component" value="Unassembled WGS sequence"/>
</dbReference>
<evidence type="ECO:0000256" key="3">
    <source>
        <dbReference type="ARBA" id="ARBA00023002"/>
    </source>
</evidence>
<evidence type="ECO:0000256" key="1">
    <source>
        <dbReference type="ARBA" id="ARBA00006484"/>
    </source>
</evidence>
<sequence length="305" mass="33443">MDFDPDRDIPDLDGKVFFITGGNVGLGKETILQLCKHNPSHIFLAARSQSKAVEAISDIQRSVPNAAPITAIELDLASFSSVKKAVKEFHAHSSKLNVLVNNAGIMGCPPGTTEEGYEIQFGTNHMGHALLTKLLLPTLQRTAEISDDVRIVTLSSNAESWSPSSGYDFAQLKTEMRSVSPFERYGISKIANIHFSRALSRRYPTIRCISVHPGVVGTSLARGLYASYPVISPVLRLLHRFITQDVTDGAKNQLWACVNTEAKSGEFYFPIGAVGKGSKLSGDESLEETLWQWTEDELKPYDSPC</sequence>
<organism evidence="4 5">
    <name type="scientific">Aspergillus pseudoustus</name>
    <dbReference type="NCBI Taxonomy" id="1810923"/>
    <lineage>
        <taxon>Eukaryota</taxon>
        <taxon>Fungi</taxon>
        <taxon>Dikarya</taxon>
        <taxon>Ascomycota</taxon>
        <taxon>Pezizomycotina</taxon>
        <taxon>Eurotiomycetes</taxon>
        <taxon>Eurotiomycetidae</taxon>
        <taxon>Eurotiales</taxon>
        <taxon>Aspergillaceae</taxon>
        <taxon>Aspergillus</taxon>
        <taxon>Aspergillus subgen. Nidulantes</taxon>
    </lineage>
</organism>
<evidence type="ECO:0000256" key="2">
    <source>
        <dbReference type="ARBA" id="ARBA00022857"/>
    </source>
</evidence>
<dbReference type="Pfam" id="PF00106">
    <property type="entry name" value="adh_short"/>
    <property type="match status" value="1"/>
</dbReference>
<comment type="caution">
    <text evidence="4">The sequence shown here is derived from an EMBL/GenBank/DDBJ whole genome shotgun (WGS) entry which is preliminary data.</text>
</comment>
<dbReference type="EMBL" id="JBFXLU010000179">
    <property type="protein sequence ID" value="KAL2836413.1"/>
    <property type="molecule type" value="Genomic_DNA"/>
</dbReference>
<evidence type="ECO:0000313" key="5">
    <source>
        <dbReference type="Proteomes" id="UP001610446"/>
    </source>
</evidence>